<evidence type="ECO:0000313" key="2">
    <source>
        <dbReference type="EMBL" id="MEU2269774.1"/>
    </source>
</evidence>
<protein>
    <submittedName>
        <fullName evidence="2">Uncharacterized protein</fullName>
    </submittedName>
</protein>
<sequence>MPETAIRPEPRGTAFSLIRATALDLAAHRDGEGQPPANWEMYDSLTAALKCWHAADCLREDSLLLTEWLACELIAYLYQQLGQDRDRLEAWLRDHGDQVSQAQQHAHPAGPTTVEIMSVVAEDFAARPAGPGSQTRLLRIAAPYLLYLREGQEVEDAREVALPLALWAGQQLGGADGPRRRRIKSCTDTRTR</sequence>
<comment type="caution">
    <text evidence="2">The sequence shown here is derived from an EMBL/GenBank/DDBJ whole genome shotgun (WGS) entry which is preliminary data.</text>
</comment>
<feature type="region of interest" description="Disordered" evidence="1">
    <location>
        <begin position="171"/>
        <end position="192"/>
    </location>
</feature>
<dbReference type="EMBL" id="JBEYBN010000041">
    <property type="protein sequence ID" value="MEU2269774.1"/>
    <property type="molecule type" value="Genomic_DNA"/>
</dbReference>
<accession>A0ABV2Y0I4</accession>
<keyword evidence="3" id="KW-1185">Reference proteome</keyword>
<organism evidence="2 3">
    <name type="scientific">Streptomyces olindensis</name>
    <dbReference type="NCBI Taxonomy" id="358823"/>
    <lineage>
        <taxon>Bacteria</taxon>
        <taxon>Bacillati</taxon>
        <taxon>Actinomycetota</taxon>
        <taxon>Actinomycetes</taxon>
        <taxon>Kitasatosporales</taxon>
        <taxon>Streptomycetaceae</taxon>
        <taxon>Streptomyces</taxon>
    </lineage>
</organism>
<evidence type="ECO:0000256" key="1">
    <source>
        <dbReference type="SAM" id="MobiDB-lite"/>
    </source>
</evidence>
<name>A0ABV2Y0I4_9ACTN</name>
<dbReference type="RefSeq" id="WP_359791079.1">
    <property type="nucleotide sequence ID" value="NZ_JBEYBN010000041.1"/>
</dbReference>
<evidence type="ECO:0000313" key="3">
    <source>
        <dbReference type="Proteomes" id="UP001550603"/>
    </source>
</evidence>
<proteinExistence type="predicted"/>
<reference evidence="2 3" key="1">
    <citation type="submission" date="2024-06" db="EMBL/GenBank/DDBJ databases">
        <title>The Natural Products Discovery Center: Release of the First 8490 Sequenced Strains for Exploring Actinobacteria Biosynthetic Diversity.</title>
        <authorList>
            <person name="Kalkreuter E."/>
            <person name="Kautsar S.A."/>
            <person name="Yang D."/>
            <person name="Bader C.D."/>
            <person name="Teijaro C.N."/>
            <person name="Fluegel L."/>
            <person name="Davis C.M."/>
            <person name="Simpson J.R."/>
            <person name="Lauterbach L."/>
            <person name="Steele A.D."/>
            <person name="Gui C."/>
            <person name="Meng S."/>
            <person name="Li G."/>
            <person name="Viehrig K."/>
            <person name="Ye F."/>
            <person name="Su P."/>
            <person name="Kiefer A.F."/>
            <person name="Nichols A."/>
            <person name="Cepeda A.J."/>
            <person name="Yan W."/>
            <person name="Fan B."/>
            <person name="Jiang Y."/>
            <person name="Adhikari A."/>
            <person name="Zheng C.-J."/>
            <person name="Schuster L."/>
            <person name="Cowan T.M."/>
            <person name="Smanski M.J."/>
            <person name="Chevrette M.G."/>
            <person name="De Carvalho L.P.S."/>
            <person name="Shen B."/>
        </authorList>
    </citation>
    <scope>NUCLEOTIDE SEQUENCE [LARGE SCALE GENOMIC DNA]</scope>
    <source>
        <strain evidence="2 3">NPDC019583</strain>
    </source>
</reference>
<gene>
    <name evidence="2" type="ORF">ABZ568_25900</name>
</gene>
<dbReference type="Proteomes" id="UP001550603">
    <property type="component" value="Unassembled WGS sequence"/>
</dbReference>